<organism evidence="1 2">
    <name type="scientific">Psophocarpus tetragonolobus</name>
    <name type="common">Winged bean</name>
    <name type="synonym">Dolichos tetragonolobus</name>
    <dbReference type="NCBI Taxonomy" id="3891"/>
    <lineage>
        <taxon>Eukaryota</taxon>
        <taxon>Viridiplantae</taxon>
        <taxon>Streptophyta</taxon>
        <taxon>Embryophyta</taxon>
        <taxon>Tracheophyta</taxon>
        <taxon>Spermatophyta</taxon>
        <taxon>Magnoliopsida</taxon>
        <taxon>eudicotyledons</taxon>
        <taxon>Gunneridae</taxon>
        <taxon>Pentapetalae</taxon>
        <taxon>rosids</taxon>
        <taxon>fabids</taxon>
        <taxon>Fabales</taxon>
        <taxon>Fabaceae</taxon>
        <taxon>Papilionoideae</taxon>
        <taxon>50 kb inversion clade</taxon>
        <taxon>NPAAA clade</taxon>
        <taxon>indigoferoid/millettioid clade</taxon>
        <taxon>Phaseoleae</taxon>
        <taxon>Psophocarpus</taxon>
    </lineage>
</organism>
<gene>
    <name evidence="1" type="ORF">VNO78_09347</name>
</gene>
<dbReference type="AlphaFoldDB" id="A0AAN9SY88"/>
<keyword evidence="2" id="KW-1185">Reference proteome</keyword>
<evidence type="ECO:0000313" key="2">
    <source>
        <dbReference type="Proteomes" id="UP001386955"/>
    </source>
</evidence>
<dbReference type="Proteomes" id="UP001386955">
    <property type="component" value="Unassembled WGS sequence"/>
</dbReference>
<sequence>MTIEGSLLLEILPPRKGNNYPKRNVDIKPEIISELENTQDEAYCLHSCIVKNTLLNLKEMDILLAQARLNSTLLKIPGQRQFLLLLSWMPERQRHLKESRLTIGHLFLNVAYLGLGRGAAGSDGDLREGAERSNIAHSKDRVASIESCD</sequence>
<proteinExistence type="predicted"/>
<dbReference type="EMBL" id="JAYMYS010000002">
    <property type="protein sequence ID" value="KAK7407431.1"/>
    <property type="molecule type" value="Genomic_DNA"/>
</dbReference>
<protein>
    <submittedName>
        <fullName evidence="1">Uncharacterized protein</fullName>
    </submittedName>
</protein>
<name>A0AAN9SY88_PSOTE</name>
<comment type="caution">
    <text evidence="1">The sequence shown here is derived from an EMBL/GenBank/DDBJ whole genome shotgun (WGS) entry which is preliminary data.</text>
</comment>
<accession>A0AAN9SY88</accession>
<reference evidence="1 2" key="1">
    <citation type="submission" date="2024-01" db="EMBL/GenBank/DDBJ databases">
        <title>The genomes of 5 underutilized Papilionoideae crops provide insights into root nodulation and disease resistanc.</title>
        <authorList>
            <person name="Jiang F."/>
        </authorList>
    </citation>
    <scope>NUCLEOTIDE SEQUENCE [LARGE SCALE GENOMIC DNA]</scope>
    <source>
        <strain evidence="1">DUOXIRENSHENG_FW03</strain>
        <tissue evidence="1">Leaves</tissue>
    </source>
</reference>
<evidence type="ECO:0000313" key="1">
    <source>
        <dbReference type="EMBL" id="KAK7407431.1"/>
    </source>
</evidence>